<dbReference type="SUPFAM" id="SSF47781">
    <property type="entry name" value="RuvA domain 2-like"/>
    <property type="match status" value="1"/>
</dbReference>
<dbReference type="SUPFAM" id="SSF46929">
    <property type="entry name" value="DNA helicase RuvA subunit, C-terminal domain"/>
    <property type="match status" value="1"/>
</dbReference>
<dbReference type="InterPro" id="IPR011114">
    <property type="entry name" value="RuvA_C"/>
</dbReference>
<dbReference type="AlphaFoldDB" id="A0A424YH98"/>
<name>A0A424YH98_9FIRM</name>
<gene>
    <name evidence="6 8" type="primary">ruvA</name>
    <name evidence="8" type="ORF">D5R97_02170</name>
</gene>
<sequence length="206" mass="22846">MSNKLIAYIKGTLVHSCAEYIIVDNKGIGYKVFISPTHQRDLPPVGEEIMVYTYQYVREDKLILYGFKLPDDVALFELLLTVSGIGPKGAFTIAGSIPAAEFYLSVINEDIQNLLKVPGVGKKSARRIILELKEKIEEIKTDLGETALVEKEGVSDIYREVAEALSALGYGQLESQEAVSFLRREGHGDKPLEENLRLALKYLAGI</sequence>
<evidence type="ECO:0000256" key="6">
    <source>
        <dbReference type="HAMAP-Rule" id="MF_00031"/>
    </source>
</evidence>
<dbReference type="InterPro" id="IPR036267">
    <property type="entry name" value="RuvA_C_sf"/>
</dbReference>
<dbReference type="GO" id="GO:0009379">
    <property type="term" value="C:Holliday junction helicase complex"/>
    <property type="evidence" value="ECO:0007669"/>
    <property type="project" value="InterPro"/>
</dbReference>
<comment type="subcellular location">
    <subcellularLocation>
        <location evidence="6">Cytoplasm</location>
    </subcellularLocation>
</comment>
<dbReference type="HAMAP" id="MF_00031">
    <property type="entry name" value="DNA_HJ_migration_RuvA"/>
    <property type="match status" value="1"/>
</dbReference>
<feature type="region of interest" description="Domain I" evidence="6">
    <location>
        <begin position="5"/>
        <end position="68"/>
    </location>
</feature>
<feature type="region of interest" description="Domain II" evidence="6">
    <location>
        <begin position="69"/>
        <end position="146"/>
    </location>
</feature>
<dbReference type="Gene3D" id="1.10.150.20">
    <property type="entry name" value="5' to 3' exonuclease, C-terminal subdomain"/>
    <property type="match status" value="1"/>
</dbReference>
<comment type="function">
    <text evidence="6">The RuvA-RuvB-RuvC complex processes Holliday junction (HJ) DNA during genetic recombination and DNA repair, while the RuvA-RuvB complex plays an important role in the rescue of blocked DNA replication forks via replication fork reversal (RFR). RuvA specifically binds to HJ cruciform DNA, conferring on it an open structure. The RuvB hexamer acts as an ATP-dependent pump, pulling dsDNA into and through the RuvAB complex. HJ branch migration allows RuvC to scan DNA until it finds its consensus sequence, where it cleaves and resolves the cruciform DNA.</text>
</comment>
<dbReference type="Pfam" id="PF01330">
    <property type="entry name" value="RuvA_N"/>
    <property type="match status" value="1"/>
</dbReference>
<dbReference type="InterPro" id="IPR013849">
    <property type="entry name" value="DNA_helicase_Holl-junc_RuvA_I"/>
</dbReference>
<evidence type="ECO:0000313" key="9">
    <source>
        <dbReference type="Proteomes" id="UP000285138"/>
    </source>
</evidence>
<dbReference type="NCBIfam" id="TIGR00084">
    <property type="entry name" value="ruvA"/>
    <property type="match status" value="1"/>
</dbReference>
<proteinExistence type="inferred from homology"/>
<dbReference type="GO" id="GO:0006310">
    <property type="term" value="P:DNA recombination"/>
    <property type="evidence" value="ECO:0007669"/>
    <property type="project" value="UniProtKB-UniRule"/>
</dbReference>
<dbReference type="GO" id="GO:0016787">
    <property type="term" value="F:hydrolase activity"/>
    <property type="evidence" value="ECO:0007669"/>
    <property type="project" value="UniProtKB-KW"/>
</dbReference>
<evidence type="ECO:0000256" key="3">
    <source>
        <dbReference type="ARBA" id="ARBA00023125"/>
    </source>
</evidence>
<keyword evidence="5 6" id="KW-0234">DNA repair</keyword>
<dbReference type="EMBL" id="QZAA01000066">
    <property type="protein sequence ID" value="RQD77493.1"/>
    <property type="molecule type" value="Genomic_DNA"/>
</dbReference>
<comment type="caution">
    <text evidence="8">The sequence shown here is derived from an EMBL/GenBank/DDBJ whole genome shotgun (WGS) entry which is preliminary data.</text>
</comment>
<keyword evidence="1 6" id="KW-0963">Cytoplasm</keyword>
<dbReference type="SMART" id="SM00278">
    <property type="entry name" value="HhH1"/>
    <property type="match status" value="2"/>
</dbReference>
<evidence type="ECO:0000256" key="5">
    <source>
        <dbReference type="ARBA" id="ARBA00023204"/>
    </source>
</evidence>
<dbReference type="InterPro" id="IPR012340">
    <property type="entry name" value="NA-bd_OB-fold"/>
</dbReference>
<evidence type="ECO:0000256" key="4">
    <source>
        <dbReference type="ARBA" id="ARBA00023172"/>
    </source>
</evidence>
<comment type="similarity">
    <text evidence="6">Belongs to the RuvA family.</text>
</comment>
<organism evidence="8 9">
    <name type="scientific">Candidatus Syntrophonatronum acetioxidans</name>
    <dbReference type="NCBI Taxonomy" id="1795816"/>
    <lineage>
        <taxon>Bacteria</taxon>
        <taxon>Bacillati</taxon>
        <taxon>Bacillota</taxon>
        <taxon>Clostridia</taxon>
        <taxon>Eubacteriales</taxon>
        <taxon>Syntrophomonadaceae</taxon>
        <taxon>Candidatus Syntrophonatronum</taxon>
    </lineage>
</organism>
<evidence type="ECO:0000256" key="1">
    <source>
        <dbReference type="ARBA" id="ARBA00022490"/>
    </source>
</evidence>
<dbReference type="GO" id="GO:0000400">
    <property type="term" value="F:four-way junction DNA binding"/>
    <property type="evidence" value="ECO:0007669"/>
    <property type="project" value="UniProtKB-UniRule"/>
</dbReference>
<dbReference type="GO" id="GO:0005524">
    <property type="term" value="F:ATP binding"/>
    <property type="evidence" value="ECO:0007669"/>
    <property type="project" value="InterPro"/>
</dbReference>
<dbReference type="CDD" id="cd14332">
    <property type="entry name" value="UBA_RuvA_C"/>
    <property type="match status" value="1"/>
</dbReference>
<dbReference type="InterPro" id="IPR010994">
    <property type="entry name" value="RuvA_2-like"/>
</dbReference>
<reference evidence="8 9" key="1">
    <citation type="submission" date="2018-08" db="EMBL/GenBank/DDBJ databases">
        <title>The metabolism and importance of syntrophic acetate oxidation coupled to methane or sulfide production in haloalkaline environments.</title>
        <authorList>
            <person name="Timmers P.H.A."/>
            <person name="Vavourakis C.D."/>
            <person name="Sorokin D.Y."/>
            <person name="Sinninghe Damste J.S."/>
            <person name="Muyzer G."/>
            <person name="Stams A.J.M."/>
            <person name="Plugge C.M."/>
        </authorList>
    </citation>
    <scope>NUCLEOTIDE SEQUENCE [LARGE SCALE GENOMIC DNA]</scope>
    <source>
        <strain evidence="8">MSAO_Bac1</strain>
    </source>
</reference>
<dbReference type="InterPro" id="IPR003583">
    <property type="entry name" value="Hlx-hairpin-Hlx_DNA-bd_motif"/>
</dbReference>
<dbReference type="GO" id="GO:0009378">
    <property type="term" value="F:four-way junction helicase activity"/>
    <property type="evidence" value="ECO:0007669"/>
    <property type="project" value="InterPro"/>
</dbReference>
<dbReference type="GO" id="GO:0005737">
    <property type="term" value="C:cytoplasm"/>
    <property type="evidence" value="ECO:0007669"/>
    <property type="project" value="UniProtKB-SubCell"/>
</dbReference>
<evidence type="ECO:0000313" key="8">
    <source>
        <dbReference type="EMBL" id="RQD77493.1"/>
    </source>
</evidence>
<evidence type="ECO:0000259" key="7">
    <source>
        <dbReference type="SMART" id="SM00278"/>
    </source>
</evidence>
<dbReference type="Gene3D" id="1.10.8.10">
    <property type="entry name" value="DNA helicase RuvA subunit, C-terminal domain"/>
    <property type="match status" value="1"/>
</dbReference>
<dbReference type="SUPFAM" id="SSF50249">
    <property type="entry name" value="Nucleic acid-binding proteins"/>
    <property type="match status" value="1"/>
</dbReference>
<keyword evidence="8" id="KW-0378">Hydrolase</keyword>
<keyword evidence="3 6" id="KW-0238">DNA-binding</keyword>
<protein>
    <recommendedName>
        <fullName evidence="6">Holliday junction branch migration complex subunit RuvA</fullName>
    </recommendedName>
</protein>
<dbReference type="Proteomes" id="UP000285138">
    <property type="component" value="Unassembled WGS sequence"/>
</dbReference>
<comment type="subunit">
    <text evidence="6">Homotetramer. Forms an RuvA(8)-RuvB(12)-Holliday junction (HJ) complex. HJ DNA is sandwiched between 2 RuvA tetramers; dsDNA enters through RuvA and exits via RuvB. An RuvB hexamer assembles on each DNA strand where it exits the tetramer. Each RuvB hexamer is contacted by two RuvA subunits (via domain III) on 2 adjacent RuvB subunits; this complex drives branch migration. In the full resolvosome a probable DNA-RuvA(4)-RuvB(12)-RuvC(2) complex forms which resolves the HJ.</text>
</comment>
<keyword evidence="2 6" id="KW-0227">DNA damage</keyword>
<dbReference type="GO" id="GO:0006281">
    <property type="term" value="P:DNA repair"/>
    <property type="evidence" value="ECO:0007669"/>
    <property type="project" value="UniProtKB-UniRule"/>
</dbReference>
<feature type="region of interest" description="Domain III" evidence="6">
    <location>
        <begin position="155"/>
        <end position="206"/>
    </location>
</feature>
<dbReference type="GO" id="GO:0048476">
    <property type="term" value="C:Holliday junction resolvase complex"/>
    <property type="evidence" value="ECO:0007669"/>
    <property type="project" value="UniProtKB-UniRule"/>
</dbReference>
<feature type="domain" description="Helix-hairpin-helix DNA-binding motif class 1" evidence="7">
    <location>
        <begin position="112"/>
        <end position="131"/>
    </location>
</feature>
<comment type="caution">
    <text evidence="6">Lacks conserved residue(s) required for the propagation of feature annotation.</text>
</comment>
<dbReference type="InterPro" id="IPR000085">
    <property type="entry name" value="RuvA"/>
</dbReference>
<dbReference type="Pfam" id="PF07499">
    <property type="entry name" value="RuvA_C"/>
    <property type="match status" value="1"/>
</dbReference>
<dbReference type="Gene3D" id="2.40.50.140">
    <property type="entry name" value="Nucleic acid-binding proteins"/>
    <property type="match status" value="1"/>
</dbReference>
<evidence type="ECO:0000256" key="2">
    <source>
        <dbReference type="ARBA" id="ARBA00022763"/>
    </source>
</evidence>
<accession>A0A424YH98</accession>
<comment type="domain">
    <text evidence="6">Has three domains with a flexible linker between the domains II and III and assumes an 'L' shape. Domain III is highly mobile and contacts RuvB.</text>
</comment>
<feature type="domain" description="Helix-hairpin-helix DNA-binding motif class 1" evidence="7">
    <location>
        <begin position="77"/>
        <end position="96"/>
    </location>
</feature>
<dbReference type="Pfam" id="PF14520">
    <property type="entry name" value="HHH_5"/>
    <property type="match status" value="1"/>
</dbReference>
<keyword evidence="4 6" id="KW-0233">DNA recombination</keyword>